<evidence type="ECO:0000313" key="7">
    <source>
        <dbReference type="Proteomes" id="UP000577697"/>
    </source>
</evidence>
<evidence type="ECO:0000256" key="3">
    <source>
        <dbReference type="ARBA" id="ARBA00023125"/>
    </source>
</evidence>
<gene>
    <name evidence="6" type="ORF">FHS67_004872</name>
</gene>
<dbReference type="InterPro" id="IPR000847">
    <property type="entry name" value="LysR_HTH_N"/>
</dbReference>
<dbReference type="Pfam" id="PF03466">
    <property type="entry name" value="LysR_substrate"/>
    <property type="match status" value="1"/>
</dbReference>
<dbReference type="InterPro" id="IPR036390">
    <property type="entry name" value="WH_DNA-bd_sf"/>
</dbReference>
<dbReference type="Gene3D" id="3.40.190.10">
    <property type="entry name" value="Periplasmic binding protein-like II"/>
    <property type="match status" value="2"/>
</dbReference>
<dbReference type="InterPro" id="IPR005119">
    <property type="entry name" value="LysR_subst-bd"/>
</dbReference>
<dbReference type="PRINTS" id="PR00039">
    <property type="entry name" value="HTHLYSR"/>
</dbReference>
<evidence type="ECO:0000256" key="4">
    <source>
        <dbReference type="ARBA" id="ARBA00023163"/>
    </source>
</evidence>
<keyword evidence="2" id="KW-0805">Transcription regulation</keyword>
<comment type="caution">
    <text evidence="6">The sequence shown here is derived from an EMBL/GenBank/DDBJ whole genome shotgun (WGS) entry which is preliminary data.</text>
</comment>
<keyword evidence="3" id="KW-0238">DNA-binding</keyword>
<dbReference type="EMBL" id="JACICB010000020">
    <property type="protein sequence ID" value="MBB3708532.1"/>
    <property type="molecule type" value="Genomic_DNA"/>
</dbReference>
<dbReference type="RefSeq" id="WP_249925988.1">
    <property type="nucleotide sequence ID" value="NZ_CP015005.1"/>
</dbReference>
<dbReference type="PROSITE" id="PS50931">
    <property type="entry name" value="HTH_LYSR"/>
    <property type="match status" value="1"/>
</dbReference>
<sequence length="308" mass="33317">MNSINSVKGQAMRRSYVPTIAELEAFRACASLGTTIRAADQLGLTQSSVSRSIGQLEDRLGVALFHRVRQRLALSDAGRRFARDAEAILDSLHEAAVRTMAFGGQSDVLSIAVLPTLADRWLIPRLAGFHAAHPHVAIDLAVRLETVDFETEAFDAAIQRGPAGAGQAGIVRLFDEVLVVVASPALLDGRAALDDAELAALPLLQQSTRPTLWLQWFQAAGIDPRTTLRGHRFEQFSMVVEAAVAGLGVALVPEVLAERELGTGRLVMASPNRIAGEAPYRLAFRPGSEDRPGLREFVRWLTAETVRS</sequence>
<dbReference type="Gene3D" id="1.10.10.10">
    <property type="entry name" value="Winged helix-like DNA-binding domain superfamily/Winged helix DNA-binding domain"/>
    <property type="match status" value="1"/>
</dbReference>
<dbReference type="Proteomes" id="UP000577697">
    <property type="component" value="Unassembled WGS sequence"/>
</dbReference>
<proteinExistence type="inferred from homology"/>
<dbReference type="SUPFAM" id="SSF46785">
    <property type="entry name" value="Winged helix' DNA-binding domain"/>
    <property type="match status" value="1"/>
</dbReference>
<evidence type="ECO:0000313" key="6">
    <source>
        <dbReference type="EMBL" id="MBB3708532.1"/>
    </source>
</evidence>
<dbReference type="InterPro" id="IPR058163">
    <property type="entry name" value="LysR-type_TF_proteobact-type"/>
</dbReference>
<accession>A0ABR6HDH0</accession>
<comment type="similarity">
    <text evidence="1">Belongs to the LysR transcriptional regulatory family.</text>
</comment>
<keyword evidence="4" id="KW-0804">Transcription</keyword>
<organism evidence="6 7">
    <name type="scientific">Aminobacter aminovorans</name>
    <name type="common">Chelatobacter heintzii</name>
    <dbReference type="NCBI Taxonomy" id="83263"/>
    <lineage>
        <taxon>Bacteria</taxon>
        <taxon>Pseudomonadati</taxon>
        <taxon>Pseudomonadota</taxon>
        <taxon>Alphaproteobacteria</taxon>
        <taxon>Hyphomicrobiales</taxon>
        <taxon>Phyllobacteriaceae</taxon>
        <taxon>Aminobacter</taxon>
    </lineage>
</organism>
<name>A0ABR6HDH0_AMIAI</name>
<dbReference type="PANTHER" id="PTHR30537:SF26">
    <property type="entry name" value="GLYCINE CLEAVAGE SYSTEM TRANSCRIPTIONAL ACTIVATOR"/>
    <property type="match status" value="1"/>
</dbReference>
<dbReference type="PANTHER" id="PTHR30537">
    <property type="entry name" value="HTH-TYPE TRANSCRIPTIONAL REGULATOR"/>
    <property type="match status" value="1"/>
</dbReference>
<dbReference type="InterPro" id="IPR036388">
    <property type="entry name" value="WH-like_DNA-bd_sf"/>
</dbReference>
<evidence type="ECO:0000256" key="1">
    <source>
        <dbReference type="ARBA" id="ARBA00009437"/>
    </source>
</evidence>
<evidence type="ECO:0000256" key="2">
    <source>
        <dbReference type="ARBA" id="ARBA00023015"/>
    </source>
</evidence>
<dbReference type="Pfam" id="PF00126">
    <property type="entry name" value="HTH_1"/>
    <property type="match status" value="1"/>
</dbReference>
<protein>
    <submittedName>
        <fullName evidence="6">LysR family glycine cleavage system transcriptional activator</fullName>
    </submittedName>
</protein>
<feature type="domain" description="HTH lysR-type" evidence="5">
    <location>
        <begin position="18"/>
        <end position="75"/>
    </location>
</feature>
<dbReference type="SUPFAM" id="SSF53850">
    <property type="entry name" value="Periplasmic binding protein-like II"/>
    <property type="match status" value="1"/>
</dbReference>
<evidence type="ECO:0000259" key="5">
    <source>
        <dbReference type="PROSITE" id="PS50931"/>
    </source>
</evidence>
<keyword evidence="7" id="KW-1185">Reference proteome</keyword>
<reference evidence="6 7" key="1">
    <citation type="submission" date="2020-08" db="EMBL/GenBank/DDBJ databases">
        <title>Genomic Encyclopedia of Type Strains, Phase IV (KMG-IV): sequencing the most valuable type-strain genomes for metagenomic binning, comparative biology and taxonomic classification.</title>
        <authorList>
            <person name="Goeker M."/>
        </authorList>
    </citation>
    <scope>NUCLEOTIDE SEQUENCE [LARGE SCALE GENOMIC DNA]</scope>
    <source>
        <strain evidence="6 7">DSM 10368</strain>
    </source>
</reference>